<sequence length="231" mass="23874">MSRRRGLLRGLQSAGPICLGYIPVAITFGAVATSFGYPFYVPLLFSAAIFAGGTQFILLAALHDATPWPYVVALCALIDSRHIVYGAFLRRIFPARLTARVPLAMGLTDEVFATALTQRDARPGRQLTAWLAGLAAAAYLSWVAGTALGAVLGTVISHAAPALTHALDFALPALFLALSLDNLNRETAAPLLAGAGAALGAVWVGNIALAMAAGVAAAVAVAAWRHRSAAS</sequence>
<gene>
    <name evidence="9" type="ORF">SSPSH_001451</name>
</gene>
<evidence type="ECO:0000313" key="10">
    <source>
        <dbReference type="Proteomes" id="UP000006242"/>
    </source>
</evidence>
<comment type="subcellular location">
    <subcellularLocation>
        <location evidence="1">Cell membrane</location>
        <topology evidence="1">Multi-pass membrane protein</topology>
    </subcellularLocation>
</comment>
<organism evidence="9 10">
    <name type="scientific">Salinisphaera shabanensis E1L3A</name>
    <dbReference type="NCBI Taxonomy" id="1033802"/>
    <lineage>
        <taxon>Bacteria</taxon>
        <taxon>Pseudomonadati</taxon>
        <taxon>Pseudomonadota</taxon>
        <taxon>Gammaproteobacteria</taxon>
        <taxon>Salinisphaerales</taxon>
        <taxon>Salinisphaeraceae</taxon>
        <taxon>Salinisphaera</taxon>
    </lineage>
</organism>
<proteinExistence type="inferred from homology"/>
<dbReference type="eggNOG" id="COG1296">
    <property type="taxonomic scope" value="Bacteria"/>
</dbReference>
<accession>U2E7G5</accession>
<evidence type="ECO:0000256" key="4">
    <source>
        <dbReference type="ARBA" id="ARBA00022475"/>
    </source>
</evidence>
<keyword evidence="5 8" id="KW-0812">Transmembrane</keyword>
<feature type="transmembrane region" description="Helical" evidence="8">
    <location>
        <begin position="12"/>
        <end position="32"/>
    </location>
</feature>
<feature type="transmembrane region" description="Helical" evidence="8">
    <location>
        <begin position="129"/>
        <end position="156"/>
    </location>
</feature>
<comment type="caution">
    <text evidence="9">The sequence shown here is derived from an EMBL/GenBank/DDBJ whole genome shotgun (WGS) entry which is preliminary data.</text>
</comment>
<evidence type="ECO:0000256" key="8">
    <source>
        <dbReference type="SAM" id="Phobius"/>
    </source>
</evidence>
<dbReference type="PANTHER" id="PTHR34979:SF1">
    <property type="entry name" value="INNER MEMBRANE PROTEIN YGAZ"/>
    <property type="match status" value="1"/>
</dbReference>
<evidence type="ECO:0000256" key="6">
    <source>
        <dbReference type="ARBA" id="ARBA00022989"/>
    </source>
</evidence>
<dbReference type="AlphaFoldDB" id="U2E7G5"/>
<protein>
    <submittedName>
        <fullName evidence="9">Branched-chain amino acid permease protein</fullName>
    </submittedName>
</protein>
<dbReference type="RefSeq" id="WP_006912948.1">
    <property type="nucleotide sequence ID" value="NZ_AFNV02000008.1"/>
</dbReference>
<evidence type="ECO:0000256" key="1">
    <source>
        <dbReference type="ARBA" id="ARBA00004651"/>
    </source>
</evidence>
<keyword evidence="3" id="KW-0813">Transport</keyword>
<dbReference type="OrthoDB" id="9803444at2"/>
<name>U2E7G5_9GAMM</name>
<evidence type="ECO:0000256" key="7">
    <source>
        <dbReference type="ARBA" id="ARBA00023136"/>
    </source>
</evidence>
<dbReference type="STRING" id="1033802.SSPSH_001451"/>
<reference evidence="9 10" key="1">
    <citation type="journal article" date="2011" name="J. Bacteriol.">
        <title>Genome sequence of Salinisphaera shabanensis, a gammaproteobacterium from the harsh, variable environment of the brine-seawater interface of the Shaban Deep in the Red Sea.</title>
        <authorList>
            <person name="Antunes A."/>
            <person name="Alam I."/>
            <person name="Bajic V.B."/>
            <person name="Stingl U."/>
        </authorList>
    </citation>
    <scope>NUCLEOTIDE SEQUENCE [LARGE SCALE GENOMIC DNA]</scope>
    <source>
        <strain evidence="9 10">E1L3A</strain>
    </source>
</reference>
<keyword evidence="6 8" id="KW-1133">Transmembrane helix</keyword>
<comment type="similarity">
    <text evidence="2">Belongs to the AzlC family.</text>
</comment>
<dbReference type="Pfam" id="PF03591">
    <property type="entry name" value="AzlC"/>
    <property type="match status" value="1"/>
</dbReference>
<dbReference type="EMBL" id="AFNV02000008">
    <property type="protein sequence ID" value="ERJ19681.1"/>
    <property type="molecule type" value="Genomic_DNA"/>
</dbReference>
<evidence type="ECO:0000256" key="2">
    <source>
        <dbReference type="ARBA" id="ARBA00010735"/>
    </source>
</evidence>
<keyword evidence="4" id="KW-1003">Cell membrane</keyword>
<dbReference type="Proteomes" id="UP000006242">
    <property type="component" value="Unassembled WGS sequence"/>
</dbReference>
<feature type="transmembrane region" description="Helical" evidence="8">
    <location>
        <begin position="192"/>
        <end position="224"/>
    </location>
</feature>
<dbReference type="PANTHER" id="PTHR34979">
    <property type="entry name" value="INNER MEMBRANE PROTEIN YGAZ"/>
    <property type="match status" value="1"/>
</dbReference>
<evidence type="ECO:0000313" key="9">
    <source>
        <dbReference type="EMBL" id="ERJ19681.1"/>
    </source>
</evidence>
<reference evidence="9 10" key="2">
    <citation type="journal article" date="2013" name="PLoS ONE">
        <title>INDIGO - INtegrated Data Warehouse of MIcrobial GenOmes with Examples from the Red Sea Extremophiles.</title>
        <authorList>
            <person name="Alam I."/>
            <person name="Antunes A."/>
            <person name="Kamau A.A."/>
            <person name="Ba Alawi W."/>
            <person name="Kalkatawi M."/>
            <person name="Stingl U."/>
            <person name="Bajic V.B."/>
        </authorList>
    </citation>
    <scope>NUCLEOTIDE SEQUENCE [LARGE SCALE GENOMIC DNA]</scope>
    <source>
        <strain evidence="9 10">E1L3A</strain>
    </source>
</reference>
<dbReference type="GO" id="GO:1903785">
    <property type="term" value="P:L-valine transmembrane transport"/>
    <property type="evidence" value="ECO:0007669"/>
    <property type="project" value="TreeGrafter"/>
</dbReference>
<keyword evidence="7 8" id="KW-0472">Membrane</keyword>
<feature type="transmembrane region" description="Helical" evidence="8">
    <location>
        <begin position="39"/>
        <end position="62"/>
    </location>
</feature>
<dbReference type="InterPro" id="IPR011606">
    <property type="entry name" value="Brnchd-chn_aa_trnsp_permease"/>
</dbReference>
<evidence type="ECO:0000256" key="3">
    <source>
        <dbReference type="ARBA" id="ARBA00022448"/>
    </source>
</evidence>
<keyword evidence="10" id="KW-1185">Reference proteome</keyword>
<dbReference type="GO" id="GO:0005886">
    <property type="term" value="C:plasma membrane"/>
    <property type="evidence" value="ECO:0007669"/>
    <property type="project" value="UniProtKB-SubCell"/>
</dbReference>
<evidence type="ECO:0000256" key="5">
    <source>
        <dbReference type="ARBA" id="ARBA00022692"/>
    </source>
</evidence>